<keyword evidence="2" id="KW-1185">Reference proteome</keyword>
<proteinExistence type="predicted"/>
<accession>A0AC61YCE7</accession>
<dbReference type="EMBL" id="CABVMM010000015">
    <property type="protein sequence ID" value="VVV02156.1"/>
    <property type="molecule type" value="Genomic_DNA"/>
</dbReference>
<reference evidence="1" key="1">
    <citation type="submission" date="2019-09" db="EMBL/GenBank/DDBJ databases">
        <authorList>
            <person name="Rodrigo-Torres L."/>
            <person name="Arahal R. D."/>
            <person name="Lucena T."/>
        </authorList>
    </citation>
    <scope>NUCLEOTIDE SEQUENCE</scope>
    <source>
        <strain evidence="1">ISS653</strain>
    </source>
</reference>
<comment type="caution">
    <text evidence="1">The sequence shown here is derived from an EMBL/GenBank/DDBJ whole genome shotgun (WGS) entry which is preliminary data.</text>
</comment>
<evidence type="ECO:0000313" key="1">
    <source>
        <dbReference type="EMBL" id="VVV02156.1"/>
    </source>
</evidence>
<sequence length="346" mass="40588">MKQLFTLALVLALPFFSFKANSQTFDQPVEYLDFISGEYQELTKQMWKYTKAIAHGKSDRNIERRREKLVEMMEESIEKIKKADSYNEENDFKEKIINNLQVNKSLMNNEYDKVVDMKAVAQQSYDKMEAYMLAQEMADQKMEETQKDYEKYFNQYAEKYDITINEQESDLGKKMRISGEVFSHYNDTYLIFFKSNMNESYLMEALATGDVSAIQQSANALKSSAEEGLAQLDTLTAYKNDRALINSTKKALEFYLEEVTKHVPTLTNFLIVNEDFETIKKNLDNTPKKKRTKEMVDAYNNKVKEMNKGVNEYNNTNNLLNQKRQKYITQINQTTDQYLDKHIPND</sequence>
<gene>
    <name evidence="1" type="ORF">FVB9532_03454</name>
</gene>
<protein>
    <submittedName>
        <fullName evidence="1">Uncharacterized protein</fullName>
    </submittedName>
</protein>
<organism evidence="1 2">
    <name type="scientific">Mesonia oceanica</name>
    <dbReference type="NCBI Taxonomy" id="2687242"/>
    <lineage>
        <taxon>Bacteria</taxon>
        <taxon>Pseudomonadati</taxon>
        <taxon>Bacteroidota</taxon>
        <taxon>Flavobacteriia</taxon>
        <taxon>Flavobacteriales</taxon>
        <taxon>Flavobacteriaceae</taxon>
        <taxon>Mesonia</taxon>
    </lineage>
</organism>
<evidence type="ECO:0000313" key="2">
    <source>
        <dbReference type="Proteomes" id="UP000356253"/>
    </source>
</evidence>
<dbReference type="Proteomes" id="UP000356253">
    <property type="component" value="Unassembled WGS sequence"/>
</dbReference>
<name>A0AC61YCE7_9FLAO</name>